<proteinExistence type="predicted"/>
<dbReference type="PANTHER" id="PTHR34835">
    <property type="entry name" value="OS07G0283600 PROTEIN-RELATED"/>
    <property type="match status" value="1"/>
</dbReference>
<evidence type="ECO:0000313" key="1">
    <source>
        <dbReference type="EMBL" id="KAL3538200.1"/>
    </source>
</evidence>
<accession>A0ABD3B3R9</accession>
<dbReference type="EMBL" id="JBJUIK010000001">
    <property type="protein sequence ID" value="KAL3538200.1"/>
    <property type="molecule type" value="Genomic_DNA"/>
</dbReference>
<reference evidence="1 2" key="1">
    <citation type="submission" date="2024-11" db="EMBL/GenBank/DDBJ databases">
        <title>A near-complete genome assembly of Cinchona calisaya.</title>
        <authorList>
            <person name="Lian D.C."/>
            <person name="Zhao X.W."/>
            <person name="Wei L."/>
        </authorList>
    </citation>
    <scope>NUCLEOTIDE SEQUENCE [LARGE SCALE GENOMIC DNA]</scope>
    <source>
        <tissue evidence="1">Nenye</tissue>
    </source>
</reference>
<evidence type="ECO:0000313" key="2">
    <source>
        <dbReference type="Proteomes" id="UP001630127"/>
    </source>
</evidence>
<dbReference type="AlphaFoldDB" id="A0ABD3B3R9"/>
<gene>
    <name evidence="1" type="ORF">ACH5RR_001566</name>
</gene>
<sequence>MLDQQQRQNVDSIKFGALLKLPAIEVDEYSYSWVFDNFNVDDMCLIVHGHSLPIGPIDVEYVFGLTSRGVEVEGQEEELAYVTSLEKMKAEIIGGEMGLAELGRSLKNMQSSGDEFKVKFVLFVIVRVLCPAMNFSISKSLLCAVCNVDKLPSYNWSKYILDNLVNGIRRRRERSARGVGGYVLLLMA</sequence>
<name>A0ABD3B3R9_9GENT</name>
<comment type="caution">
    <text evidence="1">The sequence shown here is derived from an EMBL/GenBank/DDBJ whole genome shotgun (WGS) entry which is preliminary data.</text>
</comment>
<keyword evidence="2" id="KW-1185">Reference proteome</keyword>
<dbReference type="Proteomes" id="UP001630127">
    <property type="component" value="Unassembled WGS sequence"/>
</dbReference>
<organism evidence="1 2">
    <name type="scientific">Cinchona calisaya</name>
    <dbReference type="NCBI Taxonomy" id="153742"/>
    <lineage>
        <taxon>Eukaryota</taxon>
        <taxon>Viridiplantae</taxon>
        <taxon>Streptophyta</taxon>
        <taxon>Embryophyta</taxon>
        <taxon>Tracheophyta</taxon>
        <taxon>Spermatophyta</taxon>
        <taxon>Magnoliopsida</taxon>
        <taxon>eudicotyledons</taxon>
        <taxon>Gunneridae</taxon>
        <taxon>Pentapetalae</taxon>
        <taxon>asterids</taxon>
        <taxon>lamiids</taxon>
        <taxon>Gentianales</taxon>
        <taxon>Rubiaceae</taxon>
        <taxon>Cinchonoideae</taxon>
        <taxon>Cinchoneae</taxon>
        <taxon>Cinchona</taxon>
    </lineage>
</organism>
<protein>
    <submittedName>
        <fullName evidence="1">Uncharacterized protein</fullName>
    </submittedName>
</protein>